<gene>
    <name evidence="10" type="ORF">CGI_10010729</name>
</gene>
<dbReference type="GO" id="GO:0032040">
    <property type="term" value="C:small-subunit processome"/>
    <property type="evidence" value="ECO:0007669"/>
    <property type="project" value="InterPro"/>
</dbReference>
<dbReference type="InParanoid" id="K1QBC2"/>
<dbReference type="PROSITE" id="PS50082">
    <property type="entry name" value="WD_REPEATS_2"/>
    <property type="match status" value="1"/>
</dbReference>
<keyword evidence="3" id="KW-0698">rRNA processing</keyword>
<dbReference type="InterPro" id="IPR001680">
    <property type="entry name" value="WD40_rpt"/>
</dbReference>
<dbReference type="FunCoup" id="K1QBC2">
    <property type="interactions" value="788"/>
</dbReference>
<evidence type="ECO:0000256" key="6">
    <source>
        <dbReference type="ARBA" id="ARBA00023163"/>
    </source>
</evidence>
<keyword evidence="5" id="KW-0677">Repeat</keyword>
<dbReference type="AlphaFoldDB" id="K1QBC2"/>
<name>K1QBC2_MAGGI</name>
<keyword evidence="4" id="KW-0853">WD repeat</keyword>
<feature type="region of interest" description="Disordered" evidence="8">
    <location>
        <begin position="754"/>
        <end position="799"/>
    </location>
</feature>
<dbReference type="Pfam" id="PF23769">
    <property type="entry name" value="Beta-prop_WDR75_2nd"/>
    <property type="match status" value="1"/>
</dbReference>
<evidence type="ECO:0000256" key="3">
    <source>
        <dbReference type="ARBA" id="ARBA00022552"/>
    </source>
</evidence>
<feature type="domain" description="WD repeat-containing protein 75 second beta-propeller" evidence="9">
    <location>
        <begin position="339"/>
        <end position="666"/>
    </location>
</feature>
<dbReference type="GO" id="GO:0045943">
    <property type="term" value="P:positive regulation of transcription by RNA polymerase I"/>
    <property type="evidence" value="ECO:0007669"/>
    <property type="project" value="InterPro"/>
</dbReference>
<dbReference type="HOGENOM" id="CLU_005417_3_1_1"/>
<protein>
    <submittedName>
        <fullName evidence="10">WD repeat-containing protein 75</fullName>
    </submittedName>
</protein>
<dbReference type="GO" id="GO:0006364">
    <property type="term" value="P:rRNA processing"/>
    <property type="evidence" value="ECO:0007669"/>
    <property type="project" value="UniProtKB-KW"/>
</dbReference>
<feature type="compositionally biased region" description="Acidic residues" evidence="8">
    <location>
        <begin position="760"/>
        <end position="769"/>
    </location>
</feature>
<keyword evidence="6" id="KW-0804">Transcription</keyword>
<dbReference type="InterPro" id="IPR057644">
    <property type="entry name" value="Beta-prop_WDR75_2nd"/>
</dbReference>
<comment type="subcellular location">
    <subcellularLocation>
        <location evidence="1">Nucleus</location>
        <location evidence="1">Nucleolus</location>
    </subcellularLocation>
</comment>
<evidence type="ECO:0000256" key="5">
    <source>
        <dbReference type="ARBA" id="ARBA00022737"/>
    </source>
</evidence>
<dbReference type="GO" id="GO:2000234">
    <property type="term" value="P:positive regulation of rRNA processing"/>
    <property type="evidence" value="ECO:0007669"/>
    <property type="project" value="TreeGrafter"/>
</dbReference>
<keyword evidence="7" id="KW-0539">Nucleus</keyword>
<dbReference type="InterPro" id="IPR015943">
    <property type="entry name" value="WD40/YVTN_repeat-like_dom_sf"/>
</dbReference>
<evidence type="ECO:0000256" key="7">
    <source>
        <dbReference type="ARBA" id="ARBA00023242"/>
    </source>
</evidence>
<accession>K1QBC2</accession>
<proteinExistence type="predicted"/>
<keyword evidence="2" id="KW-0690">Ribosome biogenesis</keyword>
<dbReference type="Gene3D" id="2.130.10.10">
    <property type="entry name" value="YVTN repeat-like/Quinoprotein amine dehydrogenase"/>
    <property type="match status" value="4"/>
</dbReference>
<dbReference type="Pfam" id="PF23869">
    <property type="entry name" value="Beta-prop_WDR75_1st"/>
    <property type="match status" value="1"/>
</dbReference>
<sequence>MGEDNLTVVNVSGSSIVKYKPVFSADSKCLFVLSGKNIKVYNVNSGECMHYLIGHYDEVTGALVNPKNKLQLFSSSLDETIILWDSADGVILKRYSLHAPIYGLIGFTKDESNIYVMVRWYPKGVDDKIPTQDHDISEYDPKTGSLTMRLKKVLKRRLVDVGAKGRYLVEGRKKKVIVYDCKTSEIIMHSLKDDFDKEISCVACHPTEDSFVTGCDNGKIIYWWNFLTRNGVVKSTYSWHALPVLDVHFTAEGSQLLSGGHECVLVKWKYNSKEREYLPRLRAPIDHVICSPDNQIFVTCHQDNCVNLISNTFELLNVIDGLSLCHLQSQVLVRRSVRLLYDPRTKALVTNGRVGHLQFYSIEADRQLYNLDIVQENYTSPEDLSKPLYPTEVTNAAFSSHGDWLATVDMWDDGVMTPDIQLKFWKYQVESQEYALNTVVHYPHDKKVVDLKFRPHGDDLDVVHSVVTSSVDGKFKTWTLVDDTDIYRKNNKWVCDSVGYYRDRPAGPLGFSEDGSLLGVGFSSTLTVWDSDTNVLRHCFLTQSNSSNIKHCEFGHHSCCHLLVSLSSDLLCVWNLLTCAVVWSVNVEANVLAADPLSPYMAVVDNDQKLYVFKPSSPDIVYSKPSISKSTVSCAIFLPQKKKSSNKGTQVAWQQSSQLYFFNEEQELLSIVSEEEERKMNTLDSRAIQENLPSTAISVFLGGERKALEDRERRIERSLPSNITKQILDSAPHAQPPVISLCLPFLQSLIGKKQTKRGTEEEDEEEEMDEVKSQDSDSDMEVEQFHNSMKSDSQNPVQENKDFDWLNDLHKSQSKDDLNPKACIKWNRFRSLMRGVRQCEEAILHKLFFFSLVASSSSSSEGSASRQFRDKSESESSKVTLSVDSSKLKCQAVDKRIQSHSMNLINEI</sequence>
<dbReference type="PANTHER" id="PTHR44215:SF1">
    <property type="entry name" value="WD REPEAT-CONTAINING PROTEIN 75"/>
    <property type="match status" value="1"/>
</dbReference>
<feature type="compositionally biased region" description="Polar residues" evidence="8">
    <location>
        <begin position="785"/>
        <end position="798"/>
    </location>
</feature>
<evidence type="ECO:0000313" key="10">
    <source>
        <dbReference type="EMBL" id="EKC18841.1"/>
    </source>
</evidence>
<evidence type="ECO:0000256" key="1">
    <source>
        <dbReference type="ARBA" id="ARBA00004604"/>
    </source>
</evidence>
<dbReference type="SUPFAM" id="SSF50978">
    <property type="entry name" value="WD40 repeat-like"/>
    <property type="match status" value="3"/>
</dbReference>
<reference evidence="10" key="1">
    <citation type="journal article" date="2012" name="Nature">
        <title>The oyster genome reveals stress adaptation and complexity of shell formation.</title>
        <authorList>
            <person name="Zhang G."/>
            <person name="Fang X."/>
            <person name="Guo X."/>
            <person name="Li L."/>
            <person name="Luo R."/>
            <person name="Xu F."/>
            <person name="Yang P."/>
            <person name="Zhang L."/>
            <person name="Wang X."/>
            <person name="Qi H."/>
            <person name="Xiong Z."/>
            <person name="Que H."/>
            <person name="Xie Y."/>
            <person name="Holland P.W."/>
            <person name="Paps J."/>
            <person name="Zhu Y."/>
            <person name="Wu F."/>
            <person name="Chen Y."/>
            <person name="Wang J."/>
            <person name="Peng C."/>
            <person name="Meng J."/>
            <person name="Yang L."/>
            <person name="Liu J."/>
            <person name="Wen B."/>
            <person name="Zhang N."/>
            <person name="Huang Z."/>
            <person name="Zhu Q."/>
            <person name="Feng Y."/>
            <person name="Mount A."/>
            <person name="Hedgecock D."/>
            <person name="Xu Z."/>
            <person name="Liu Y."/>
            <person name="Domazet-Loso T."/>
            <person name="Du Y."/>
            <person name="Sun X."/>
            <person name="Zhang S."/>
            <person name="Liu B."/>
            <person name="Cheng P."/>
            <person name="Jiang X."/>
            <person name="Li J."/>
            <person name="Fan D."/>
            <person name="Wang W."/>
            <person name="Fu W."/>
            <person name="Wang T."/>
            <person name="Wang B."/>
            <person name="Zhang J."/>
            <person name="Peng Z."/>
            <person name="Li Y."/>
            <person name="Li N."/>
            <person name="Wang J."/>
            <person name="Chen M."/>
            <person name="He Y."/>
            <person name="Tan F."/>
            <person name="Song X."/>
            <person name="Zheng Q."/>
            <person name="Huang R."/>
            <person name="Yang H."/>
            <person name="Du X."/>
            <person name="Chen L."/>
            <person name="Yang M."/>
            <person name="Gaffney P.M."/>
            <person name="Wang S."/>
            <person name="Luo L."/>
            <person name="She Z."/>
            <person name="Ming Y."/>
            <person name="Huang W."/>
            <person name="Zhang S."/>
            <person name="Huang B."/>
            <person name="Zhang Y."/>
            <person name="Qu T."/>
            <person name="Ni P."/>
            <person name="Miao G."/>
            <person name="Wang J."/>
            <person name="Wang Q."/>
            <person name="Steinberg C.E."/>
            <person name="Wang H."/>
            <person name="Li N."/>
            <person name="Qian L."/>
            <person name="Zhang G."/>
            <person name="Li Y."/>
            <person name="Yang H."/>
            <person name="Liu X."/>
            <person name="Wang J."/>
            <person name="Yin Y."/>
            <person name="Wang J."/>
        </authorList>
    </citation>
    <scope>NUCLEOTIDE SEQUENCE [LARGE SCALE GENOMIC DNA]</scope>
    <source>
        <strain evidence="10">05x7-T-G4-1.051#20</strain>
    </source>
</reference>
<evidence type="ECO:0000256" key="8">
    <source>
        <dbReference type="SAM" id="MobiDB-lite"/>
    </source>
</evidence>
<dbReference type="SMART" id="SM00320">
    <property type="entry name" value="WD40"/>
    <property type="match status" value="7"/>
</dbReference>
<evidence type="ECO:0000259" key="9">
    <source>
        <dbReference type="Pfam" id="PF23769"/>
    </source>
</evidence>
<dbReference type="GO" id="GO:0003723">
    <property type="term" value="F:RNA binding"/>
    <property type="evidence" value="ECO:0007669"/>
    <property type="project" value="InterPro"/>
</dbReference>
<evidence type="ECO:0000256" key="2">
    <source>
        <dbReference type="ARBA" id="ARBA00022517"/>
    </source>
</evidence>
<dbReference type="InterPro" id="IPR036322">
    <property type="entry name" value="WD40_repeat_dom_sf"/>
</dbReference>
<organism evidence="10">
    <name type="scientific">Magallana gigas</name>
    <name type="common">Pacific oyster</name>
    <name type="synonym">Crassostrea gigas</name>
    <dbReference type="NCBI Taxonomy" id="29159"/>
    <lineage>
        <taxon>Eukaryota</taxon>
        <taxon>Metazoa</taxon>
        <taxon>Spiralia</taxon>
        <taxon>Lophotrochozoa</taxon>
        <taxon>Mollusca</taxon>
        <taxon>Bivalvia</taxon>
        <taxon>Autobranchia</taxon>
        <taxon>Pteriomorphia</taxon>
        <taxon>Ostreida</taxon>
        <taxon>Ostreoidea</taxon>
        <taxon>Ostreidae</taxon>
        <taxon>Magallana</taxon>
    </lineage>
</organism>
<evidence type="ECO:0000256" key="4">
    <source>
        <dbReference type="ARBA" id="ARBA00022574"/>
    </source>
</evidence>
<dbReference type="EMBL" id="JH818489">
    <property type="protein sequence ID" value="EKC18841.1"/>
    <property type="molecule type" value="Genomic_DNA"/>
</dbReference>
<dbReference type="InterPro" id="IPR053826">
    <property type="entry name" value="WDR75"/>
</dbReference>
<dbReference type="PANTHER" id="PTHR44215">
    <property type="entry name" value="WD REPEAT-CONTAINING PROTEIN 75"/>
    <property type="match status" value="1"/>
</dbReference>